<feature type="transmembrane region" description="Helical" evidence="5">
    <location>
        <begin position="36"/>
        <end position="55"/>
    </location>
</feature>
<evidence type="ECO:0000256" key="1">
    <source>
        <dbReference type="ARBA" id="ARBA00004141"/>
    </source>
</evidence>
<feature type="domain" description="NfeD-like C-terminal" evidence="6">
    <location>
        <begin position="96"/>
        <end position="150"/>
    </location>
</feature>
<protein>
    <recommendedName>
        <fullName evidence="6">NfeD-like C-terminal domain-containing protein</fullName>
    </recommendedName>
</protein>
<keyword evidence="8" id="KW-1185">Reference proteome</keyword>
<evidence type="ECO:0000256" key="2">
    <source>
        <dbReference type="ARBA" id="ARBA00022692"/>
    </source>
</evidence>
<accession>D7A5C0</accession>
<evidence type="ECO:0000256" key="5">
    <source>
        <dbReference type="SAM" id="Phobius"/>
    </source>
</evidence>
<keyword evidence="2 5" id="KW-0812">Transmembrane</keyword>
<evidence type="ECO:0000313" key="7">
    <source>
        <dbReference type="EMBL" id="ADH90008.1"/>
    </source>
</evidence>
<dbReference type="Pfam" id="PF01957">
    <property type="entry name" value="NfeD"/>
    <property type="match status" value="1"/>
</dbReference>
<dbReference type="InterPro" id="IPR052165">
    <property type="entry name" value="Membrane_assoc_protease"/>
</dbReference>
<dbReference type="PANTHER" id="PTHR33507">
    <property type="entry name" value="INNER MEMBRANE PROTEIN YBBJ"/>
    <property type="match status" value="1"/>
</dbReference>
<proteinExistence type="predicted"/>
<keyword evidence="3 5" id="KW-1133">Transmembrane helix</keyword>
<comment type="subcellular location">
    <subcellularLocation>
        <location evidence="1">Membrane</location>
        <topology evidence="1">Multi-pass membrane protein</topology>
    </subcellularLocation>
</comment>
<dbReference type="KEGG" id="sno:Snov_2719"/>
<dbReference type="STRING" id="639283.Snov_2719"/>
<dbReference type="EMBL" id="CP002026">
    <property type="protein sequence ID" value="ADH90008.1"/>
    <property type="molecule type" value="Genomic_DNA"/>
</dbReference>
<evidence type="ECO:0000256" key="3">
    <source>
        <dbReference type="ARBA" id="ARBA00022989"/>
    </source>
</evidence>
<dbReference type="HOGENOM" id="CLU_116732_4_3_5"/>
<sequence length="154" mass="16391">MEQMAALAEALAEFWLWLIAAGLLMIAELVVPGAYLIWFGVAALATSIAVALVPMGWQAQLVLFAVAALFAVVIGRMLARSKHAESDRPFLNRRTDALVGRDFVLHEAIKDGVGQIRVDDTIWRVTGPDCPAGTRVVVAGAEGATLRVTPAGTP</sequence>
<dbReference type="Gene3D" id="2.40.50.140">
    <property type="entry name" value="Nucleic acid-binding proteins"/>
    <property type="match status" value="1"/>
</dbReference>
<gene>
    <name evidence="7" type="ordered locus">Snov_2719</name>
</gene>
<dbReference type="InterPro" id="IPR002810">
    <property type="entry name" value="NfeD-like_C"/>
</dbReference>
<dbReference type="GO" id="GO:0005886">
    <property type="term" value="C:plasma membrane"/>
    <property type="evidence" value="ECO:0007669"/>
    <property type="project" value="TreeGrafter"/>
</dbReference>
<dbReference type="eggNOG" id="COG1585">
    <property type="taxonomic scope" value="Bacteria"/>
</dbReference>
<name>D7A5C0_ANCN5</name>
<keyword evidence="4 5" id="KW-0472">Membrane</keyword>
<dbReference type="AlphaFoldDB" id="D7A5C0"/>
<evidence type="ECO:0000256" key="4">
    <source>
        <dbReference type="ARBA" id="ARBA00023136"/>
    </source>
</evidence>
<evidence type="ECO:0000259" key="6">
    <source>
        <dbReference type="Pfam" id="PF01957"/>
    </source>
</evidence>
<feature type="transmembrane region" description="Helical" evidence="5">
    <location>
        <begin position="14"/>
        <end position="31"/>
    </location>
</feature>
<organism evidence="7 8">
    <name type="scientific">Ancylobacter novellus (strain ATCC 8093 / DSM 506 / JCM 20403 / CCM 1077 / IAM 12100 / NBRC 12443 / NCIMB 10456)</name>
    <name type="common">Starkeya novella</name>
    <dbReference type="NCBI Taxonomy" id="639283"/>
    <lineage>
        <taxon>Bacteria</taxon>
        <taxon>Pseudomonadati</taxon>
        <taxon>Pseudomonadota</taxon>
        <taxon>Alphaproteobacteria</taxon>
        <taxon>Hyphomicrobiales</taxon>
        <taxon>Xanthobacteraceae</taxon>
        <taxon>Ancylobacter</taxon>
    </lineage>
</organism>
<dbReference type="InterPro" id="IPR012340">
    <property type="entry name" value="NA-bd_OB-fold"/>
</dbReference>
<evidence type="ECO:0000313" key="8">
    <source>
        <dbReference type="Proteomes" id="UP000006633"/>
    </source>
</evidence>
<reference evidence="7 8" key="1">
    <citation type="journal article" date="2012" name="Stand. Genomic Sci.">
        <title>Complete genome sequence of the facultatively chemolithoautotrophic and methylotrophic alpha Proteobacterium Starkeya novella type strain (ATCC 8093(T)).</title>
        <authorList>
            <person name="Kappler U."/>
            <person name="Davenport K."/>
            <person name="Beatson S."/>
            <person name="Lucas S."/>
            <person name="Lapidus A."/>
            <person name="Copeland A."/>
            <person name="Berry K.W."/>
            <person name="Glavina Del Rio T."/>
            <person name="Hammon N."/>
            <person name="Dalin E."/>
            <person name="Tice H."/>
            <person name="Pitluck S."/>
            <person name="Richardson P."/>
            <person name="Bruce D."/>
            <person name="Goodwin L.A."/>
            <person name="Han C."/>
            <person name="Tapia R."/>
            <person name="Detter J.C."/>
            <person name="Chang Y.J."/>
            <person name="Jeffries C.D."/>
            <person name="Land M."/>
            <person name="Hauser L."/>
            <person name="Kyrpides N.C."/>
            <person name="Goker M."/>
            <person name="Ivanova N."/>
            <person name="Klenk H.P."/>
            <person name="Woyke T."/>
        </authorList>
    </citation>
    <scope>NUCLEOTIDE SEQUENCE [LARGE SCALE GENOMIC DNA]</scope>
    <source>
        <strain evidence="8">ATCC 8093 / DSM 506 / JCM 20403 / CCM 1077 / IAM 12100 / NBRC 12443 / NCIMB 10456</strain>
    </source>
</reference>
<dbReference type="Proteomes" id="UP000006633">
    <property type="component" value="Chromosome"/>
</dbReference>
<feature type="transmembrane region" description="Helical" evidence="5">
    <location>
        <begin position="61"/>
        <end position="79"/>
    </location>
</feature>
<dbReference type="PANTHER" id="PTHR33507:SF3">
    <property type="entry name" value="INNER MEMBRANE PROTEIN YBBJ"/>
    <property type="match status" value="1"/>
</dbReference>